<accession>A0A931CNA8</accession>
<comment type="caution">
    <text evidence="2">The sequence shown here is derived from an EMBL/GenBank/DDBJ whole genome shotgun (WGS) entry which is preliminary data.</text>
</comment>
<dbReference type="Gene3D" id="1.20.120.450">
    <property type="entry name" value="dinb family like domain"/>
    <property type="match status" value="1"/>
</dbReference>
<reference evidence="2 3" key="1">
    <citation type="submission" date="2020-11" db="EMBL/GenBank/DDBJ databases">
        <title>Arthrobacter antarcticus sp. nov., isolated from Antarctic Soil.</title>
        <authorList>
            <person name="Li J."/>
        </authorList>
    </citation>
    <scope>NUCLEOTIDE SEQUENCE [LARGE SCALE GENOMIC DNA]</scope>
    <source>
        <strain evidence="2 3">Z1-20</strain>
    </source>
</reference>
<keyword evidence="2" id="KW-0413">Isomerase</keyword>
<dbReference type="EMBL" id="JADNYM010000001">
    <property type="protein sequence ID" value="MBG0737994.1"/>
    <property type="molecule type" value="Genomic_DNA"/>
</dbReference>
<evidence type="ECO:0000313" key="2">
    <source>
        <dbReference type="EMBL" id="MBG0737994.1"/>
    </source>
</evidence>
<dbReference type="AlphaFoldDB" id="A0A931CNA8"/>
<proteinExistence type="predicted"/>
<dbReference type="Pfam" id="PF11716">
    <property type="entry name" value="MDMPI_N"/>
    <property type="match status" value="1"/>
</dbReference>
<dbReference type="InterPro" id="IPR017517">
    <property type="entry name" value="Maleyloyr_isom"/>
</dbReference>
<evidence type="ECO:0000259" key="1">
    <source>
        <dbReference type="Pfam" id="PF11716"/>
    </source>
</evidence>
<dbReference type="RefSeq" id="WP_196394933.1">
    <property type="nucleotide sequence ID" value="NZ_JADNYM010000001.1"/>
</dbReference>
<dbReference type="Proteomes" id="UP000655366">
    <property type="component" value="Unassembled WGS sequence"/>
</dbReference>
<organism evidence="2 3">
    <name type="scientific">Arthrobacter terrae</name>
    <dbReference type="NCBI Taxonomy" id="2935737"/>
    <lineage>
        <taxon>Bacteria</taxon>
        <taxon>Bacillati</taxon>
        <taxon>Actinomycetota</taxon>
        <taxon>Actinomycetes</taxon>
        <taxon>Micrococcales</taxon>
        <taxon>Micrococcaceae</taxon>
        <taxon>Arthrobacter</taxon>
    </lineage>
</organism>
<dbReference type="NCBIfam" id="TIGR03083">
    <property type="entry name" value="maleylpyruvate isomerase family mycothiol-dependent enzyme"/>
    <property type="match status" value="1"/>
</dbReference>
<evidence type="ECO:0000313" key="3">
    <source>
        <dbReference type="Proteomes" id="UP000655366"/>
    </source>
</evidence>
<protein>
    <submittedName>
        <fullName evidence="2">Maleylpyruvate isomerase family mycothiol-dependent enzyme</fullName>
    </submittedName>
</protein>
<feature type="domain" description="Mycothiol-dependent maleylpyruvate isomerase metal-binding" evidence="1">
    <location>
        <begin position="13"/>
        <end position="58"/>
    </location>
</feature>
<dbReference type="InterPro" id="IPR034660">
    <property type="entry name" value="DinB/YfiT-like"/>
</dbReference>
<dbReference type="InterPro" id="IPR024344">
    <property type="entry name" value="MDMPI_metal-binding"/>
</dbReference>
<dbReference type="GO" id="GO:0016853">
    <property type="term" value="F:isomerase activity"/>
    <property type="evidence" value="ECO:0007669"/>
    <property type="project" value="UniProtKB-KW"/>
</dbReference>
<gene>
    <name evidence="2" type="ORF">IV500_00890</name>
</gene>
<sequence length="227" mass="25063">MAKPPEDDLWALVHAERAALAEDLAGLSPEQWHHQTLCGQWDVEHVVAHLTAAASLNRWQWLRSMLGARFRADLHNQRRLQEHRGNTSAQTLDRFCAVINSSIAPSPDTPAYLGEVVVHAQDIRRPLGLHRSPGIDALTPVAEFYARRNFTVASRSNAAGLRLRADDGRFAAGTGPQITGPTLALVMTMAGRVPYLEDLRGPGVPTLRLRLESTAPEPPRRQQDDNV</sequence>
<keyword evidence="3" id="KW-1185">Reference proteome</keyword>
<name>A0A931CNA8_9MICC</name>
<dbReference type="GO" id="GO:0046872">
    <property type="term" value="F:metal ion binding"/>
    <property type="evidence" value="ECO:0007669"/>
    <property type="project" value="InterPro"/>
</dbReference>
<dbReference type="SUPFAM" id="SSF109854">
    <property type="entry name" value="DinB/YfiT-like putative metalloenzymes"/>
    <property type="match status" value="1"/>
</dbReference>